<dbReference type="InterPro" id="IPR011989">
    <property type="entry name" value="ARM-like"/>
</dbReference>
<feature type="compositionally biased region" description="Polar residues" evidence="3">
    <location>
        <begin position="55"/>
        <end position="73"/>
    </location>
</feature>
<feature type="region of interest" description="Disordered" evidence="3">
    <location>
        <begin position="885"/>
        <end position="933"/>
    </location>
</feature>
<feature type="region of interest" description="Disordered" evidence="3">
    <location>
        <begin position="781"/>
        <end position="807"/>
    </location>
</feature>
<evidence type="ECO:0000256" key="1">
    <source>
        <dbReference type="ARBA" id="ARBA00022473"/>
    </source>
</evidence>
<feature type="repeat" description="ARM" evidence="2">
    <location>
        <begin position="168"/>
        <end position="203"/>
    </location>
</feature>
<dbReference type="InterPro" id="IPR016024">
    <property type="entry name" value="ARM-type_fold"/>
</dbReference>
<feature type="region of interest" description="Disordered" evidence="3">
    <location>
        <begin position="24"/>
        <end position="73"/>
    </location>
</feature>
<dbReference type="SUPFAM" id="SSF48371">
    <property type="entry name" value="ARM repeat"/>
    <property type="match status" value="1"/>
</dbReference>
<dbReference type="InterPro" id="IPR013284">
    <property type="entry name" value="Beta-catenin"/>
</dbReference>
<dbReference type="Proteomes" id="UP000887575">
    <property type="component" value="Unassembled WGS sequence"/>
</dbReference>
<accession>A0AAF3FPW7</accession>
<sequence>MHHQSPGTSGDFYTYGNLPSVSSIQRIPPSPAEFNHANSSMDGGYQMESELPPINHSNPHPYPQQQINSFPGSPLTIQTNLPPIQMTAMTQFKINHWQNKNFDSGVQTMSHSQVPSVMSMGSVHPPSMMSGVSSMADELARTELTDQQQQRFENIPLGYRQDSSKALSAMPSLVQLMRDTDEVVVQKAVGIVQNIARQDDDERRTPPVIRGREVPETLRSVMIHWKNKPMIVRMCLGTLFHLCSRSQDQETLQEIIRLTKENNWSFLTDLITFIGREENACWRYATLILHSIVSEKNIGIEALLQARKLNALVAVSSRLAPNNSEKLLSVVVELCRLLCDKDVDLKHKFLELGGIQKLLSVLNGCQYENLLWRTTQLLNHFANYEPGWLVGCGAHKTLCRMLTHGSPRVVNSALECLRNISDVSCEDSDCFPLLSTLLRFMGNENLKTVLYAVQIMGNMCANNKARKEHLIQMNGVGLLIRQICVPSSNPPLEEECHREILDLLRSLSMGHDRVQEVQLMLFENPEIYLHKLMQLRPAVLKKTLQVLMQAAKNDANLERFSATALANPQTRARISFPSLIIYVLYISCEHLPENQMIENVSIPDLIHFSMATLQQLCRDRNLLNEISMLLGQPNHLLSGTILPVYALLQPQIREESVTRSALGLLSSIAIIPELTASFSSNLQLIKTITQHKASQNQTIASYANRALTLIQQGVEQMKSNSTQNYPIEQPRSSGTLRKSSSRPLEDLQQYVSTHQPSPQSSSRAEQLAEYIEPVPSLEMARNAPSREPENSPDQSPADNWPADLNDVQDTLNPFVNVFCGNDPSPSYQQPMPSEYHGDPKMDMSGQYDGNNWTGYQNNAPNYYPRQHYPNPHQPTQYPNQMGYYEEYRYAPGSQNDYRQRPPVPTQNQRQNYSNYPPQYPQQMPYDDRRYPPY</sequence>
<feature type="compositionally biased region" description="Low complexity" evidence="3">
    <location>
        <begin position="906"/>
        <end position="924"/>
    </location>
</feature>
<evidence type="ECO:0000313" key="5">
    <source>
        <dbReference type="WBParaSite" id="MBELARI_LOCUS7691.1"/>
    </source>
</evidence>
<dbReference type="SMART" id="SM00185">
    <property type="entry name" value="ARM"/>
    <property type="match status" value="5"/>
</dbReference>
<feature type="region of interest" description="Disordered" evidence="3">
    <location>
        <begin position="719"/>
        <end position="744"/>
    </location>
</feature>
<dbReference type="GO" id="GO:0007155">
    <property type="term" value="P:cell adhesion"/>
    <property type="evidence" value="ECO:0007669"/>
    <property type="project" value="InterPro"/>
</dbReference>
<dbReference type="PANTHER" id="PTHR45976">
    <property type="entry name" value="ARMADILLO SEGMENT POLARITY PROTEIN"/>
    <property type="match status" value="1"/>
</dbReference>
<organism evidence="4 5">
    <name type="scientific">Mesorhabditis belari</name>
    <dbReference type="NCBI Taxonomy" id="2138241"/>
    <lineage>
        <taxon>Eukaryota</taxon>
        <taxon>Metazoa</taxon>
        <taxon>Ecdysozoa</taxon>
        <taxon>Nematoda</taxon>
        <taxon>Chromadorea</taxon>
        <taxon>Rhabditida</taxon>
        <taxon>Rhabditina</taxon>
        <taxon>Rhabditomorpha</taxon>
        <taxon>Rhabditoidea</taxon>
        <taxon>Rhabditidae</taxon>
        <taxon>Mesorhabditinae</taxon>
        <taxon>Mesorhabditis</taxon>
    </lineage>
</organism>
<reference evidence="5" key="1">
    <citation type="submission" date="2024-02" db="UniProtKB">
        <authorList>
            <consortium name="WormBaseParasite"/>
        </authorList>
    </citation>
    <scope>IDENTIFICATION</scope>
</reference>
<feature type="compositionally biased region" description="Polar residues" evidence="3">
    <location>
        <begin position="719"/>
        <end position="742"/>
    </location>
</feature>
<dbReference type="InterPro" id="IPR000225">
    <property type="entry name" value="Armadillo"/>
</dbReference>
<evidence type="ECO:0000256" key="3">
    <source>
        <dbReference type="SAM" id="MobiDB-lite"/>
    </source>
</evidence>
<evidence type="ECO:0000313" key="4">
    <source>
        <dbReference type="Proteomes" id="UP000887575"/>
    </source>
</evidence>
<dbReference type="GO" id="GO:0045296">
    <property type="term" value="F:cadherin binding"/>
    <property type="evidence" value="ECO:0007669"/>
    <property type="project" value="InterPro"/>
</dbReference>
<dbReference type="AlphaFoldDB" id="A0AAF3FPW7"/>
<dbReference type="WBParaSite" id="MBELARI_LOCUS7691.1">
    <property type="protein sequence ID" value="MBELARI_LOCUS7691.1"/>
    <property type="gene ID" value="MBELARI_LOCUS7691"/>
</dbReference>
<dbReference type="PROSITE" id="PS50176">
    <property type="entry name" value="ARM_REPEAT"/>
    <property type="match status" value="1"/>
</dbReference>
<dbReference type="Gene3D" id="1.25.10.10">
    <property type="entry name" value="Leucine-rich Repeat Variant"/>
    <property type="match status" value="1"/>
</dbReference>
<proteinExistence type="predicted"/>
<name>A0AAF3FPW7_9BILA</name>
<evidence type="ECO:0000256" key="2">
    <source>
        <dbReference type="PROSITE-ProRule" id="PRU00259"/>
    </source>
</evidence>
<protein>
    <submittedName>
        <fullName evidence="5">Beta-catenin</fullName>
    </submittedName>
</protein>
<keyword evidence="4" id="KW-1185">Reference proteome</keyword>
<keyword evidence="1" id="KW-0217">Developmental protein</keyword>